<dbReference type="Gene3D" id="3.40.30.110">
    <property type="match status" value="2"/>
</dbReference>
<sequence>MSTESLPVIFYRYGPSAFTQKIDMIMTLKNLQHYRVNVQPWLPRPEITQLLGITYRRIPLLAIGNDVYCDTSIIVPELERRFPASNGYGTIYPGNKSSGLDDSNLFRLFAQFYSEPTFMSLASGLWKWDTLPEELVKDRELEINREELLAQRGVSRSNYNSHLVSSSKIFPTIDVTNYVTPNGNDHQFLLDQQLGDGREWLFNTEGPSLADISVYFFFTWMKNFPAAQGLVDPSVFPHLFNWKNRLSELIEDEKGKQHPPIVITGEQGADMIVSAPHEPSSVVGFDASEAGLLGIKESDMVSIAPVDTGINYPTIGKLVALSKSEMVIQVSGTKGSLRCHFPRLGFSIKLAPESVKNKL</sequence>
<dbReference type="Pfam" id="PF25907">
    <property type="entry name" value="DUF7962"/>
    <property type="match status" value="1"/>
</dbReference>
<dbReference type="InterPro" id="IPR036249">
    <property type="entry name" value="Thioredoxin-like_sf"/>
</dbReference>
<keyword evidence="4" id="KW-1185">Reference proteome</keyword>
<name>A0A2A9NUB6_9AGAR</name>
<dbReference type="InterPro" id="IPR004045">
    <property type="entry name" value="Glutathione_S-Trfase_N"/>
</dbReference>
<dbReference type="SUPFAM" id="SSF47616">
    <property type="entry name" value="GST C-terminal domain-like"/>
    <property type="match status" value="1"/>
</dbReference>
<dbReference type="Pfam" id="PF13417">
    <property type="entry name" value="GST_N_3"/>
    <property type="match status" value="1"/>
</dbReference>
<dbReference type="CDD" id="cd00299">
    <property type="entry name" value="GST_C_family"/>
    <property type="match status" value="1"/>
</dbReference>
<dbReference type="InterPro" id="IPR058268">
    <property type="entry name" value="DUF7962"/>
</dbReference>
<evidence type="ECO:0000259" key="2">
    <source>
        <dbReference type="Pfam" id="PF25907"/>
    </source>
</evidence>
<gene>
    <name evidence="3" type="ORF">AMATHDRAFT_136684</name>
</gene>
<dbReference type="InterPro" id="IPR036282">
    <property type="entry name" value="Glutathione-S-Trfase_C_sf"/>
</dbReference>
<reference evidence="3 4" key="1">
    <citation type="submission" date="2014-02" db="EMBL/GenBank/DDBJ databases">
        <title>Transposable element dynamics among asymbiotic and ectomycorrhizal Amanita fungi.</title>
        <authorList>
            <consortium name="DOE Joint Genome Institute"/>
            <person name="Hess J."/>
            <person name="Skrede I."/>
            <person name="Wolfe B."/>
            <person name="LaButti K."/>
            <person name="Ohm R.A."/>
            <person name="Grigoriev I.V."/>
            <person name="Pringle A."/>
        </authorList>
    </citation>
    <scope>NUCLEOTIDE SEQUENCE [LARGE SCALE GENOMIC DNA]</scope>
    <source>
        <strain evidence="3 4">SKay4041</strain>
    </source>
</reference>
<protein>
    <submittedName>
        <fullName evidence="3">Uncharacterized protein</fullName>
    </submittedName>
</protein>
<accession>A0A2A9NUB6</accession>
<dbReference type="EMBL" id="KZ301972">
    <property type="protein sequence ID" value="PFH53698.1"/>
    <property type="molecule type" value="Genomic_DNA"/>
</dbReference>
<dbReference type="AlphaFoldDB" id="A0A2A9NUB6"/>
<dbReference type="OrthoDB" id="202840at2759"/>
<dbReference type="Gene3D" id="1.20.1050.10">
    <property type="match status" value="1"/>
</dbReference>
<evidence type="ECO:0000313" key="4">
    <source>
        <dbReference type="Proteomes" id="UP000242287"/>
    </source>
</evidence>
<organism evidence="3 4">
    <name type="scientific">Amanita thiersii Skay4041</name>
    <dbReference type="NCBI Taxonomy" id="703135"/>
    <lineage>
        <taxon>Eukaryota</taxon>
        <taxon>Fungi</taxon>
        <taxon>Dikarya</taxon>
        <taxon>Basidiomycota</taxon>
        <taxon>Agaricomycotina</taxon>
        <taxon>Agaricomycetes</taxon>
        <taxon>Agaricomycetidae</taxon>
        <taxon>Agaricales</taxon>
        <taxon>Pluteineae</taxon>
        <taxon>Amanitaceae</taxon>
        <taxon>Amanita</taxon>
    </lineage>
</organism>
<dbReference type="Proteomes" id="UP000242287">
    <property type="component" value="Unassembled WGS sequence"/>
</dbReference>
<evidence type="ECO:0000313" key="3">
    <source>
        <dbReference type="EMBL" id="PFH53698.1"/>
    </source>
</evidence>
<feature type="domain" description="GST N-terminal" evidence="1">
    <location>
        <begin position="12"/>
        <end position="84"/>
    </location>
</feature>
<proteinExistence type="predicted"/>
<evidence type="ECO:0000259" key="1">
    <source>
        <dbReference type="Pfam" id="PF13417"/>
    </source>
</evidence>
<dbReference type="STRING" id="703135.A0A2A9NUB6"/>
<feature type="domain" description="DUF7962" evidence="2">
    <location>
        <begin position="188"/>
        <end position="252"/>
    </location>
</feature>
<dbReference type="SUPFAM" id="SSF52833">
    <property type="entry name" value="Thioredoxin-like"/>
    <property type="match status" value="1"/>
</dbReference>